<proteinExistence type="predicted"/>
<dbReference type="Proteomes" id="UP001066276">
    <property type="component" value="Chromosome 11"/>
</dbReference>
<dbReference type="EMBL" id="JANPWB010000015">
    <property type="protein sequence ID" value="KAJ1089121.1"/>
    <property type="molecule type" value="Genomic_DNA"/>
</dbReference>
<evidence type="ECO:0000256" key="1">
    <source>
        <dbReference type="SAM" id="MobiDB-lite"/>
    </source>
</evidence>
<comment type="caution">
    <text evidence="2">The sequence shown here is derived from an EMBL/GenBank/DDBJ whole genome shotgun (WGS) entry which is preliminary data.</text>
</comment>
<feature type="region of interest" description="Disordered" evidence="1">
    <location>
        <begin position="1"/>
        <end position="69"/>
    </location>
</feature>
<sequence>MALPAGRGPSSTGHPGMGGSRGRSPLIRAPSPGRLPIRPSCACSDSSGLHGASLRQRRGRPTAQSRTRLSRVCECVA</sequence>
<evidence type="ECO:0000313" key="2">
    <source>
        <dbReference type="EMBL" id="KAJ1089121.1"/>
    </source>
</evidence>
<keyword evidence="3" id="KW-1185">Reference proteome</keyword>
<evidence type="ECO:0000313" key="3">
    <source>
        <dbReference type="Proteomes" id="UP001066276"/>
    </source>
</evidence>
<name>A0AAV7LBV5_PLEWA</name>
<organism evidence="2 3">
    <name type="scientific">Pleurodeles waltl</name>
    <name type="common">Iberian ribbed newt</name>
    <dbReference type="NCBI Taxonomy" id="8319"/>
    <lineage>
        <taxon>Eukaryota</taxon>
        <taxon>Metazoa</taxon>
        <taxon>Chordata</taxon>
        <taxon>Craniata</taxon>
        <taxon>Vertebrata</taxon>
        <taxon>Euteleostomi</taxon>
        <taxon>Amphibia</taxon>
        <taxon>Batrachia</taxon>
        <taxon>Caudata</taxon>
        <taxon>Salamandroidea</taxon>
        <taxon>Salamandridae</taxon>
        <taxon>Pleurodelinae</taxon>
        <taxon>Pleurodeles</taxon>
    </lineage>
</organism>
<protein>
    <submittedName>
        <fullName evidence="2">Uncharacterized protein</fullName>
    </submittedName>
</protein>
<gene>
    <name evidence="2" type="ORF">NDU88_002273</name>
</gene>
<dbReference type="AlphaFoldDB" id="A0AAV7LBV5"/>
<accession>A0AAV7LBV5</accession>
<reference evidence="2" key="1">
    <citation type="journal article" date="2022" name="bioRxiv">
        <title>Sequencing and chromosome-scale assembly of the giantPleurodeles waltlgenome.</title>
        <authorList>
            <person name="Brown T."/>
            <person name="Elewa A."/>
            <person name="Iarovenko S."/>
            <person name="Subramanian E."/>
            <person name="Araus A.J."/>
            <person name="Petzold A."/>
            <person name="Susuki M."/>
            <person name="Suzuki K.-i.T."/>
            <person name="Hayashi T."/>
            <person name="Toyoda A."/>
            <person name="Oliveira C."/>
            <person name="Osipova E."/>
            <person name="Leigh N.D."/>
            <person name="Simon A."/>
            <person name="Yun M.H."/>
        </authorList>
    </citation>
    <scope>NUCLEOTIDE SEQUENCE</scope>
    <source>
        <strain evidence="2">20211129_DDA</strain>
        <tissue evidence="2">Liver</tissue>
    </source>
</reference>